<evidence type="ECO:0000259" key="10">
    <source>
        <dbReference type="PROSITE" id="PS50893"/>
    </source>
</evidence>
<sequence length="637" mass="71856">MSPGSALEECVQLQETKQHLLKRPPVDIEFTDLTYAVPQGRNGSKVILRSVSGLFKSGQLTAILGPSGAGKSTLLNVLAGYKSGDASGSILINGEPRVLKVFHKMSRYIMQEDLLQPCLTVLESMLIAADLKLGHTVRRRQKLEMINEILELLRLTKCKKTLTSCLSGGERKRVSIALELVNNPPVIFLDEPTTGLDDMSSSQCISLLKNLAHGGRTVICSIHTPSARLFSQFDNVYIVSDGQCMFQGLGEDIVPFLASLGLHCPKHYNPADFMIEVSSGEYGDHSERMMMAIDNGRCYRWNRTLRPPEVPDDIIKMSREELHQLKHLYSFDSSPWLQFQILMYRMMLQNWRQIGYILFKAVMHVFVGLIIGGLFFQMGNDGSKTIFNFGFCFVTMIIFMYIPMLPALLQFPQEVKLLKREHFNRWYGLNPYFCALTISRIPIQIMLSSIYIVLAYTMTDQPMEWERGIKFCMICLLTAIISESLGLAIASRLNIVNGIFVGPALSVPLMLLAVYGLGTGSRLIPTVIRLAMYLSYLRYGLEGLIIAIYGKNRPTMYCPPSEIYCNLREPRALLKEVGMEGVNYWVDLAAMIFFLLLFKVISYLLLRNRLSSTQNFGALSYINRLIKSHFSLSARTA</sequence>
<dbReference type="SMART" id="SM00382">
    <property type="entry name" value="AAA"/>
    <property type="match status" value="1"/>
</dbReference>
<feature type="transmembrane region" description="Helical" evidence="9">
    <location>
        <begin position="468"/>
        <end position="489"/>
    </location>
</feature>
<dbReference type="Pfam" id="PF01061">
    <property type="entry name" value="ABC2_membrane"/>
    <property type="match status" value="1"/>
</dbReference>
<keyword evidence="5" id="KW-0547">Nucleotide-binding</keyword>
<feature type="transmembrane region" description="Helical" evidence="9">
    <location>
        <begin position="429"/>
        <end position="456"/>
    </location>
</feature>
<keyword evidence="4 9" id="KW-0812">Transmembrane</keyword>
<feature type="transmembrane region" description="Helical" evidence="9">
    <location>
        <begin position="354"/>
        <end position="376"/>
    </location>
</feature>
<keyword evidence="7 9" id="KW-1133">Transmembrane helix</keyword>
<evidence type="ECO:0000256" key="4">
    <source>
        <dbReference type="ARBA" id="ARBA00022692"/>
    </source>
</evidence>
<feature type="transmembrane region" description="Helical" evidence="9">
    <location>
        <begin position="530"/>
        <end position="550"/>
    </location>
</feature>
<comment type="subcellular location">
    <subcellularLocation>
        <location evidence="1">Membrane</location>
        <topology evidence="1">Multi-pass membrane protein</topology>
    </subcellularLocation>
</comment>
<protein>
    <recommendedName>
        <fullName evidence="10">ABC transporter domain-containing protein</fullName>
    </recommendedName>
</protein>
<dbReference type="PANTHER" id="PTHR48041:SF15">
    <property type="entry name" value="FI05267P"/>
    <property type="match status" value="1"/>
</dbReference>
<evidence type="ECO:0000313" key="11">
    <source>
        <dbReference type="EMBL" id="JAS58572.1"/>
    </source>
</evidence>
<dbReference type="FunFam" id="3.40.50.300:FF:001077">
    <property type="entry name" value="Uncharacterized protein, isoform A"/>
    <property type="match status" value="1"/>
</dbReference>
<evidence type="ECO:0000256" key="3">
    <source>
        <dbReference type="ARBA" id="ARBA00022448"/>
    </source>
</evidence>
<evidence type="ECO:0000256" key="2">
    <source>
        <dbReference type="ARBA" id="ARBA00005814"/>
    </source>
</evidence>
<dbReference type="InterPro" id="IPR003439">
    <property type="entry name" value="ABC_transporter-like_ATP-bd"/>
</dbReference>
<dbReference type="GO" id="GO:0005886">
    <property type="term" value="C:plasma membrane"/>
    <property type="evidence" value="ECO:0007669"/>
    <property type="project" value="TreeGrafter"/>
</dbReference>
<keyword evidence="6" id="KW-0067">ATP-binding</keyword>
<feature type="transmembrane region" description="Helical" evidence="9">
    <location>
        <begin position="584"/>
        <end position="606"/>
    </location>
</feature>
<accession>A0A1B6G7Z6</accession>
<dbReference type="CDD" id="cd03213">
    <property type="entry name" value="ABCG_EPDR"/>
    <property type="match status" value="1"/>
</dbReference>
<dbReference type="GO" id="GO:0016887">
    <property type="term" value="F:ATP hydrolysis activity"/>
    <property type="evidence" value="ECO:0007669"/>
    <property type="project" value="InterPro"/>
</dbReference>
<dbReference type="PROSITE" id="PS00211">
    <property type="entry name" value="ABC_TRANSPORTER_1"/>
    <property type="match status" value="1"/>
</dbReference>
<dbReference type="GO" id="GO:0005524">
    <property type="term" value="F:ATP binding"/>
    <property type="evidence" value="ECO:0007669"/>
    <property type="project" value="UniProtKB-KW"/>
</dbReference>
<dbReference type="InterPro" id="IPR050352">
    <property type="entry name" value="ABCG_transporters"/>
</dbReference>
<keyword evidence="3" id="KW-0813">Transport</keyword>
<dbReference type="GO" id="GO:0140359">
    <property type="term" value="F:ABC-type transporter activity"/>
    <property type="evidence" value="ECO:0007669"/>
    <property type="project" value="InterPro"/>
</dbReference>
<feature type="domain" description="ABC transporter" evidence="10">
    <location>
        <begin position="28"/>
        <end position="266"/>
    </location>
</feature>
<dbReference type="Gene3D" id="3.40.50.300">
    <property type="entry name" value="P-loop containing nucleotide triphosphate hydrolases"/>
    <property type="match status" value="1"/>
</dbReference>
<evidence type="ECO:0000256" key="8">
    <source>
        <dbReference type="ARBA" id="ARBA00023136"/>
    </source>
</evidence>
<dbReference type="AlphaFoldDB" id="A0A1B6G7Z6"/>
<dbReference type="Pfam" id="PF00005">
    <property type="entry name" value="ABC_tran"/>
    <property type="match status" value="1"/>
</dbReference>
<evidence type="ECO:0000256" key="9">
    <source>
        <dbReference type="SAM" id="Phobius"/>
    </source>
</evidence>
<evidence type="ECO:0000256" key="6">
    <source>
        <dbReference type="ARBA" id="ARBA00022840"/>
    </source>
</evidence>
<dbReference type="InterPro" id="IPR003593">
    <property type="entry name" value="AAA+_ATPase"/>
</dbReference>
<feature type="transmembrane region" description="Helical" evidence="9">
    <location>
        <begin position="388"/>
        <end position="409"/>
    </location>
</feature>
<proteinExistence type="inferred from homology"/>
<name>A0A1B6G7Z6_9HEMI</name>
<keyword evidence="8 9" id="KW-0472">Membrane</keyword>
<dbReference type="EMBL" id="GECZ01011197">
    <property type="protein sequence ID" value="JAS58572.1"/>
    <property type="molecule type" value="Transcribed_RNA"/>
</dbReference>
<dbReference type="SUPFAM" id="SSF52540">
    <property type="entry name" value="P-loop containing nucleoside triphosphate hydrolases"/>
    <property type="match status" value="1"/>
</dbReference>
<feature type="transmembrane region" description="Helical" evidence="9">
    <location>
        <begin position="495"/>
        <end position="518"/>
    </location>
</feature>
<dbReference type="InterPro" id="IPR013525">
    <property type="entry name" value="ABC2_TM"/>
</dbReference>
<organism evidence="11">
    <name type="scientific">Cuerna arida</name>
    <dbReference type="NCBI Taxonomy" id="1464854"/>
    <lineage>
        <taxon>Eukaryota</taxon>
        <taxon>Metazoa</taxon>
        <taxon>Ecdysozoa</taxon>
        <taxon>Arthropoda</taxon>
        <taxon>Hexapoda</taxon>
        <taxon>Insecta</taxon>
        <taxon>Pterygota</taxon>
        <taxon>Neoptera</taxon>
        <taxon>Paraneoptera</taxon>
        <taxon>Hemiptera</taxon>
        <taxon>Auchenorrhyncha</taxon>
        <taxon>Membracoidea</taxon>
        <taxon>Cicadellidae</taxon>
        <taxon>Cicadellinae</taxon>
        <taxon>Proconiini</taxon>
        <taxon>Cuerna</taxon>
    </lineage>
</organism>
<reference evidence="11" key="1">
    <citation type="submission" date="2015-11" db="EMBL/GenBank/DDBJ databases">
        <title>De novo transcriptome assembly of four potential Pierce s Disease insect vectors from Arizona vineyards.</title>
        <authorList>
            <person name="Tassone E.E."/>
        </authorList>
    </citation>
    <scope>NUCLEOTIDE SEQUENCE</scope>
</reference>
<evidence type="ECO:0000256" key="5">
    <source>
        <dbReference type="ARBA" id="ARBA00022741"/>
    </source>
</evidence>
<dbReference type="PANTHER" id="PTHR48041">
    <property type="entry name" value="ABC TRANSPORTER G FAMILY MEMBER 28"/>
    <property type="match status" value="1"/>
</dbReference>
<gene>
    <name evidence="11" type="ORF">g.25485</name>
</gene>
<dbReference type="InterPro" id="IPR017871">
    <property type="entry name" value="ABC_transporter-like_CS"/>
</dbReference>
<evidence type="ECO:0000256" key="7">
    <source>
        <dbReference type="ARBA" id="ARBA00022989"/>
    </source>
</evidence>
<comment type="similarity">
    <text evidence="2">Belongs to the ABC transporter superfamily. ABCG family. Eye pigment precursor importer (TC 3.A.1.204) subfamily.</text>
</comment>
<evidence type="ECO:0000256" key="1">
    <source>
        <dbReference type="ARBA" id="ARBA00004141"/>
    </source>
</evidence>
<dbReference type="InterPro" id="IPR027417">
    <property type="entry name" value="P-loop_NTPase"/>
</dbReference>
<dbReference type="PROSITE" id="PS50893">
    <property type="entry name" value="ABC_TRANSPORTER_2"/>
    <property type="match status" value="1"/>
</dbReference>